<sequence>MGTRTIGTRFAERAAAAAAALAASAAVCAQAGAGPIPGTPGLGPLGTAAVHGDIFSTDTIPGVGPGRNPSVAASIPGGTCSSVFVGADGIPVALCTAYVGTDPVEFTPPTVVAFDPATAQPVARIQLAKGALLGGVYGYMDDRDRVVVADGDHVLHAIGHTRDDAGGWRMTDDVLADLAPALALGDHITGLAPGTDGRIWFVTVDSRVGTVRPGEPDSLRVLDLPEAAGVPTGERVSNGITVRPGGASVMTSHALYEITQDDGGAPTLSWRRDYERGGARHPGMLAHGSGSTPTYFGPSGDDFVAYLDAADRSTLFVLDRASGEVRCEMPAFATTLDPDTVAADGRLIDGPAQSENSPIALESREGGAWSIIIANTYGYEYMPMAVDGPAAPAHAPYRGGMTSVVTDGSECHRAWTQHSRTATLPKATTGDRLIHGLAYGDLPEVPAHSAELLGAEEAERVLGNGVSSGLAQKVGPVFYTAVDADTGEEVIRSKVGDAPVDEPMELTGTVAPAIDGGPGAYWQATMGRMLRIGPP</sequence>
<dbReference type="AlphaFoldDB" id="A0A173LHE8"/>
<feature type="signal peptide" evidence="1">
    <location>
        <begin position="1"/>
        <end position="29"/>
    </location>
</feature>
<keyword evidence="1" id="KW-0732">Signal</keyword>
<organism evidence="2 3">
    <name type="scientific">Dietzia timorensis</name>
    <dbReference type="NCBI Taxonomy" id="499555"/>
    <lineage>
        <taxon>Bacteria</taxon>
        <taxon>Bacillati</taxon>
        <taxon>Actinomycetota</taxon>
        <taxon>Actinomycetes</taxon>
        <taxon>Mycobacteriales</taxon>
        <taxon>Dietziaceae</taxon>
        <taxon>Dietzia</taxon>
    </lineage>
</organism>
<reference evidence="2 3" key="1">
    <citation type="submission" date="2016-06" db="EMBL/GenBank/DDBJ databases">
        <title>Complete genome sequence of a saline-alkali tolerant type strain Dietzia timorensis ID05-A0528T.</title>
        <authorList>
            <person name="Wu X."/>
        </authorList>
    </citation>
    <scope>NUCLEOTIDE SEQUENCE [LARGE SCALE GENOMIC DNA]</scope>
    <source>
        <strain evidence="2 3">ID05-A0528</strain>
    </source>
</reference>
<gene>
    <name evidence="2" type="ORF">BJL86_0498</name>
</gene>
<evidence type="ECO:0000313" key="2">
    <source>
        <dbReference type="EMBL" id="ANI91303.1"/>
    </source>
</evidence>
<dbReference type="Proteomes" id="UP000186104">
    <property type="component" value="Chromosome"/>
</dbReference>
<dbReference type="RefSeq" id="WP_075844793.1">
    <property type="nucleotide sequence ID" value="NZ_CP015961.1"/>
</dbReference>
<dbReference type="STRING" id="499555.BJL86_0498"/>
<evidence type="ECO:0000256" key="1">
    <source>
        <dbReference type="SAM" id="SignalP"/>
    </source>
</evidence>
<feature type="chain" id="PRO_5039207194" evidence="1">
    <location>
        <begin position="30"/>
        <end position="535"/>
    </location>
</feature>
<protein>
    <submittedName>
        <fullName evidence="2">Uncharacterized protein</fullName>
    </submittedName>
</protein>
<dbReference type="EMBL" id="CP015961">
    <property type="protein sequence ID" value="ANI91303.1"/>
    <property type="molecule type" value="Genomic_DNA"/>
</dbReference>
<accession>A0A173LHE8</accession>
<proteinExistence type="predicted"/>
<dbReference type="KEGG" id="dtm:BJL86_0498"/>
<evidence type="ECO:0000313" key="3">
    <source>
        <dbReference type="Proteomes" id="UP000186104"/>
    </source>
</evidence>
<keyword evidence="3" id="KW-1185">Reference proteome</keyword>
<dbReference type="InterPro" id="IPR011044">
    <property type="entry name" value="Quino_amine_DH_bsu"/>
</dbReference>
<dbReference type="SUPFAM" id="SSF50969">
    <property type="entry name" value="YVTN repeat-like/Quinoprotein amine dehydrogenase"/>
    <property type="match status" value="1"/>
</dbReference>
<name>A0A173LHE8_9ACTN</name>